<dbReference type="SUPFAM" id="SSF52047">
    <property type="entry name" value="RNI-like"/>
    <property type="match status" value="1"/>
</dbReference>
<evidence type="ECO:0000256" key="3">
    <source>
        <dbReference type="SAM" id="Phobius"/>
    </source>
</evidence>
<comment type="caution">
    <text evidence="4">The sequence shown here is derived from an EMBL/GenBank/DDBJ whole genome shotgun (WGS) entry which is preliminary data.</text>
</comment>
<reference evidence="4" key="1">
    <citation type="submission" date="2022-06" db="EMBL/GenBank/DDBJ databases">
        <title>Aeoliella straminimaris, a novel planctomycete from sediments.</title>
        <authorList>
            <person name="Vitorino I.R."/>
            <person name="Lage O.M."/>
        </authorList>
    </citation>
    <scope>NUCLEOTIDE SEQUENCE</scope>
    <source>
        <strain evidence="4">ICT_H6.2</strain>
    </source>
</reference>
<gene>
    <name evidence="4" type="ORF">NG895_00775</name>
</gene>
<protein>
    <submittedName>
        <fullName evidence="4">Leucine-rich repeat domain-containing protein</fullName>
    </submittedName>
</protein>
<organism evidence="4 5">
    <name type="scientific">Aeoliella straminimaris</name>
    <dbReference type="NCBI Taxonomy" id="2954799"/>
    <lineage>
        <taxon>Bacteria</taxon>
        <taxon>Pseudomonadati</taxon>
        <taxon>Planctomycetota</taxon>
        <taxon>Planctomycetia</taxon>
        <taxon>Pirellulales</taxon>
        <taxon>Lacipirellulaceae</taxon>
        <taxon>Aeoliella</taxon>
    </lineage>
</organism>
<dbReference type="EMBL" id="JAMXLR010000003">
    <property type="protein sequence ID" value="MCO6042428.1"/>
    <property type="molecule type" value="Genomic_DNA"/>
</dbReference>
<feature type="transmembrane region" description="Helical" evidence="3">
    <location>
        <begin position="21"/>
        <end position="40"/>
    </location>
</feature>
<dbReference type="InterPro" id="IPR025875">
    <property type="entry name" value="Leu-rich_rpt_4"/>
</dbReference>
<dbReference type="Pfam" id="PF12799">
    <property type="entry name" value="LRR_4"/>
    <property type="match status" value="1"/>
</dbReference>
<sequence length="200" mass="22439">MRQFFLKFAQLRWSLRTQFAITTLFCVMIFFVIRAGLQYYQQNRLVSEWQKAGAIVIFDDDTDEVTLIADMGPGRFKVDRLQNLPKTPHLSHLLLSETSINDDDLDWIGSLNSLESLALNDTSISDQGVLHLRDLTSLRHLHLSNTSITDASVTVLGGLVDLKELDISGTLITPQGQQLIERMLPQADVIGTATNPIKTE</sequence>
<evidence type="ECO:0000313" key="5">
    <source>
        <dbReference type="Proteomes" id="UP001155241"/>
    </source>
</evidence>
<keyword evidence="3" id="KW-1133">Transmembrane helix</keyword>
<evidence type="ECO:0000256" key="1">
    <source>
        <dbReference type="ARBA" id="ARBA00022614"/>
    </source>
</evidence>
<keyword evidence="1" id="KW-0433">Leucine-rich repeat</keyword>
<dbReference type="Proteomes" id="UP001155241">
    <property type="component" value="Unassembled WGS sequence"/>
</dbReference>
<keyword evidence="5" id="KW-1185">Reference proteome</keyword>
<keyword evidence="3" id="KW-0812">Transmembrane</keyword>
<accession>A0A9X2F6A6</accession>
<dbReference type="AlphaFoldDB" id="A0A9X2F6A6"/>
<proteinExistence type="predicted"/>
<dbReference type="InterPro" id="IPR032675">
    <property type="entry name" value="LRR_dom_sf"/>
</dbReference>
<dbReference type="Gene3D" id="3.80.10.10">
    <property type="entry name" value="Ribonuclease Inhibitor"/>
    <property type="match status" value="1"/>
</dbReference>
<keyword evidence="2" id="KW-0677">Repeat</keyword>
<keyword evidence="3" id="KW-0472">Membrane</keyword>
<evidence type="ECO:0000313" key="4">
    <source>
        <dbReference type="EMBL" id="MCO6042428.1"/>
    </source>
</evidence>
<name>A0A9X2F6A6_9BACT</name>
<evidence type="ECO:0000256" key="2">
    <source>
        <dbReference type="ARBA" id="ARBA00022737"/>
    </source>
</evidence>